<keyword evidence="2" id="KW-0808">Transferase</keyword>
<dbReference type="Pfam" id="PF01909">
    <property type="entry name" value="NTP_transf_2"/>
    <property type="match status" value="1"/>
</dbReference>
<feature type="domain" description="Polymerase nucleotidyl transferase" evidence="1">
    <location>
        <begin position="31"/>
        <end position="95"/>
    </location>
</feature>
<dbReference type="GeneID" id="58919345"/>
<dbReference type="GO" id="GO:0016779">
    <property type="term" value="F:nucleotidyltransferase activity"/>
    <property type="evidence" value="ECO:0007669"/>
    <property type="project" value="InterPro"/>
</dbReference>
<gene>
    <name evidence="2" type="ORF">TIRI35C_1602</name>
</gene>
<dbReference type="InterPro" id="IPR002934">
    <property type="entry name" value="Polymerase_NTP_transf_dom"/>
</dbReference>
<sequence>MRSREELRSKLIRRGRKRYLVIKNYRKYLPSIKRACEEVFGECEVYVFGSVLTGRFTAGSDVDLLIKVEKVPESLKERARLEIEIEKLANLPDYHPFEFHIVDEKGFRRYVEVLKVSPVKVEELL</sequence>
<dbReference type="AlphaFoldDB" id="A0A7G2D8G5"/>
<dbReference type="RefSeq" id="WP_188202438.1">
    <property type="nucleotide sequence ID" value="NZ_LR881183.1"/>
</dbReference>
<dbReference type="PANTHER" id="PTHR37030">
    <property type="entry name" value="NUCLEOTIDYLTRANSFERASE"/>
    <property type="match status" value="1"/>
</dbReference>
<dbReference type="EMBL" id="LR881183">
    <property type="protein sequence ID" value="CAD5244756.1"/>
    <property type="molecule type" value="Genomic_DNA"/>
</dbReference>
<dbReference type="CDD" id="cd05403">
    <property type="entry name" value="NT_KNTase_like"/>
    <property type="match status" value="1"/>
</dbReference>
<protein>
    <submittedName>
        <fullName evidence="2">Nucleotidyltransferase of the DNA polymerase beta family</fullName>
    </submittedName>
</protein>
<dbReference type="SUPFAM" id="SSF81301">
    <property type="entry name" value="Nucleotidyltransferase"/>
    <property type="match status" value="1"/>
</dbReference>
<keyword evidence="3" id="KW-1185">Reference proteome</keyword>
<proteinExistence type="predicted"/>
<evidence type="ECO:0000313" key="3">
    <source>
        <dbReference type="Proteomes" id="UP000516304"/>
    </source>
</evidence>
<dbReference type="InterPro" id="IPR043519">
    <property type="entry name" value="NT_sf"/>
</dbReference>
<dbReference type="Proteomes" id="UP000516304">
    <property type="component" value="Chromosome TIRI35C"/>
</dbReference>
<dbReference type="PANTHER" id="PTHR37030:SF1">
    <property type="entry name" value="NUCLEOTIDYLTRANSFERASE"/>
    <property type="match status" value="1"/>
</dbReference>
<evidence type="ECO:0000259" key="1">
    <source>
        <dbReference type="Pfam" id="PF01909"/>
    </source>
</evidence>
<evidence type="ECO:0000313" key="2">
    <source>
        <dbReference type="EMBL" id="CAD5244756.1"/>
    </source>
</evidence>
<organism evidence="2 3">
    <name type="scientific">Thermococcus camini</name>
    <dbReference type="NCBI Taxonomy" id="2016373"/>
    <lineage>
        <taxon>Archaea</taxon>
        <taxon>Methanobacteriati</taxon>
        <taxon>Methanobacteriota</taxon>
        <taxon>Thermococci</taxon>
        <taxon>Thermococcales</taxon>
        <taxon>Thermococcaceae</taxon>
        <taxon>Thermococcus</taxon>
    </lineage>
</organism>
<dbReference type="Gene3D" id="3.30.460.10">
    <property type="entry name" value="Beta Polymerase, domain 2"/>
    <property type="match status" value="1"/>
</dbReference>
<dbReference type="KEGG" id="tcq:TIRI35C_1602"/>
<name>A0A7G2D8G5_9EURY</name>
<reference evidence="2 3" key="1">
    <citation type="submission" date="2020-09" db="EMBL/GenBank/DDBJ databases">
        <authorList>
            <person name="Courtine D."/>
        </authorList>
    </citation>
    <scope>NUCLEOTIDE SEQUENCE [LARGE SCALE GENOMIC DNA]</scope>
    <source>
        <strain evidence="2 3">IRI35c</strain>
    </source>
</reference>
<accession>A0A7G2D8G5</accession>